<dbReference type="AlphaFoldDB" id="A0A6N3X3C4"/>
<dbReference type="Proteomes" id="UP000035054">
    <property type="component" value="Unassembled WGS sequence"/>
</dbReference>
<name>A0A6N3X3C4_9SYNE</name>
<proteinExistence type="predicted"/>
<protein>
    <submittedName>
        <fullName evidence="1">Uncharacterized protein</fullName>
    </submittedName>
</protein>
<feature type="non-terminal residue" evidence="1">
    <location>
        <position position="102"/>
    </location>
</feature>
<sequence>TTSNWQTEQTVTVSAAADDNTIPEMVTLTHTAGGNYAAVSQNLVVTVTEDDTTNLVFSSEAVTVTEAGSATYTVKLASQPTDGVTVTVSGMINGVSVDTDGG</sequence>
<evidence type="ECO:0000313" key="1">
    <source>
        <dbReference type="EMBL" id="KKZ12559.1"/>
    </source>
</evidence>
<feature type="non-terminal residue" evidence="1">
    <location>
        <position position="1"/>
    </location>
</feature>
<accession>A0A6N3X3C4</accession>
<gene>
    <name evidence="1" type="ORF">TH68_07425</name>
</gene>
<evidence type="ECO:0000313" key="2">
    <source>
        <dbReference type="Proteomes" id="UP000035054"/>
    </source>
</evidence>
<organism evidence="1 2">
    <name type="scientific">Candidatus Synechococcus spongiarum 142</name>
    <dbReference type="NCBI Taxonomy" id="1608213"/>
    <lineage>
        <taxon>Bacteria</taxon>
        <taxon>Bacillati</taxon>
        <taxon>Cyanobacteriota</taxon>
        <taxon>Cyanophyceae</taxon>
        <taxon>Synechococcales</taxon>
        <taxon>Synechococcaceae</taxon>
        <taxon>Synechococcus</taxon>
    </lineage>
</organism>
<comment type="caution">
    <text evidence="1">The sequence shown here is derived from an EMBL/GenBank/DDBJ whole genome shotgun (WGS) entry which is preliminary data.</text>
</comment>
<dbReference type="EMBL" id="JXUO01000246">
    <property type="protein sequence ID" value="KKZ12559.1"/>
    <property type="molecule type" value="Genomic_DNA"/>
</dbReference>
<reference evidence="1 2" key="1">
    <citation type="submission" date="2015-01" db="EMBL/GenBank/DDBJ databases">
        <title>Lifestyle Evolution in Cyanobacterial Symbionts of Sponges.</title>
        <authorList>
            <person name="Burgsdorf I."/>
            <person name="Slaby B.M."/>
            <person name="Handley K.M."/>
            <person name="Haber M."/>
            <person name="Blom J."/>
            <person name="Marshall C.W."/>
            <person name="Gilbert J.A."/>
            <person name="Hentschel U."/>
            <person name="Steindler L."/>
        </authorList>
    </citation>
    <scope>NUCLEOTIDE SEQUENCE [LARGE SCALE GENOMIC DNA]</scope>
    <source>
        <strain evidence="1">142</strain>
    </source>
</reference>